<accession>A0A091BTZ4</accession>
<feature type="transmembrane region" description="Helical" evidence="3">
    <location>
        <begin position="212"/>
        <end position="234"/>
    </location>
</feature>
<dbReference type="Pfam" id="PF00990">
    <property type="entry name" value="GGDEF"/>
    <property type="match status" value="1"/>
</dbReference>
<feature type="transmembrane region" description="Helical" evidence="3">
    <location>
        <begin position="279"/>
        <end position="301"/>
    </location>
</feature>
<dbReference type="Proteomes" id="UP000029393">
    <property type="component" value="Unassembled WGS sequence"/>
</dbReference>
<dbReference type="GO" id="GO:0052621">
    <property type="term" value="F:diguanylate cyclase activity"/>
    <property type="evidence" value="ECO:0007669"/>
    <property type="project" value="UniProtKB-EC"/>
</dbReference>
<evidence type="ECO:0000259" key="5">
    <source>
        <dbReference type="PROSITE" id="PS50887"/>
    </source>
</evidence>
<feature type="transmembrane region" description="Helical" evidence="3">
    <location>
        <begin position="246"/>
        <end position="267"/>
    </location>
</feature>
<dbReference type="InterPro" id="IPR011622">
    <property type="entry name" value="7TMR_DISM_rcpt_extracell_dom2"/>
</dbReference>
<dbReference type="PANTHER" id="PTHR45138:SF9">
    <property type="entry name" value="DIGUANYLATE CYCLASE DGCM-RELATED"/>
    <property type="match status" value="1"/>
</dbReference>
<keyword evidence="3" id="KW-0472">Membrane</keyword>
<keyword evidence="7" id="KW-1185">Reference proteome</keyword>
<dbReference type="InterPro" id="IPR050469">
    <property type="entry name" value="Diguanylate_Cyclase"/>
</dbReference>
<protein>
    <recommendedName>
        <fullName evidence="1">diguanylate cyclase</fullName>
        <ecNumber evidence="1">2.7.7.65</ecNumber>
    </recommendedName>
</protein>
<reference evidence="6 7" key="1">
    <citation type="submission" date="2013-09" db="EMBL/GenBank/DDBJ databases">
        <title>Genome sequencing of Arenimonas metalli.</title>
        <authorList>
            <person name="Chen F."/>
            <person name="Wang G."/>
        </authorList>
    </citation>
    <scope>NUCLEOTIDE SEQUENCE [LARGE SCALE GENOMIC DNA]</scope>
    <source>
        <strain evidence="6 7">CF5-1</strain>
    </source>
</reference>
<dbReference type="InterPro" id="IPR029787">
    <property type="entry name" value="Nucleotide_cyclase"/>
</dbReference>
<dbReference type="PANTHER" id="PTHR45138">
    <property type="entry name" value="REGULATORY COMPONENTS OF SENSORY TRANSDUCTION SYSTEM"/>
    <property type="match status" value="1"/>
</dbReference>
<keyword evidence="4" id="KW-0732">Signal</keyword>
<dbReference type="InterPro" id="IPR000160">
    <property type="entry name" value="GGDEF_dom"/>
</dbReference>
<dbReference type="GO" id="GO:0043709">
    <property type="term" value="P:cell adhesion involved in single-species biofilm formation"/>
    <property type="evidence" value="ECO:0007669"/>
    <property type="project" value="TreeGrafter"/>
</dbReference>
<evidence type="ECO:0000256" key="3">
    <source>
        <dbReference type="SAM" id="Phobius"/>
    </source>
</evidence>
<comment type="caution">
    <text evidence="6">The sequence shown here is derived from an EMBL/GenBank/DDBJ whole genome shotgun (WGS) entry which is preliminary data.</text>
</comment>
<feature type="transmembrane region" description="Helical" evidence="3">
    <location>
        <begin position="364"/>
        <end position="384"/>
    </location>
</feature>
<dbReference type="SUPFAM" id="SSF55073">
    <property type="entry name" value="Nucleotide cyclase"/>
    <property type="match status" value="1"/>
</dbReference>
<keyword evidence="3" id="KW-0812">Transmembrane</keyword>
<dbReference type="GO" id="GO:1902201">
    <property type="term" value="P:negative regulation of bacterial-type flagellum-dependent cell motility"/>
    <property type="evidence" value="ECO:0007669"/>
    <property type="project" value="TreeGrafter"/>
</dbReference>
<comment type="catalytic activity">
    <reaction evidence="2">
        <text>2 GTP = 3',3'-c-di-GMP + 2 diphosphate</text>
        <dbReference type="Rhea" id="RHEA:24898"/>
        <dbReference type="ChEBI" id="CHEBI:33019"/>
        <dbReference type="ChEBI" id="CHEBI:37565"/>
        <dbReference type="ChEBI" id="CHEBI:58805"/>
        <dbReference type="EC" id="2.7.7.65"/>
    </reaction>
</comment>
<dbReference type="EC" id="2.7.7.65" evidence="1"/>
<feature type="transmembrane region" description="Helical" evidence="3">
    <location>
        <begin position="183"/>
        <end position="200"/>
    </location>
</feature>
<dbReference type="CDD" id="cd01949">
    <property type="entry name" value="GGDEF"/>
    <property type="match status" value="1"/>
</dbReference>
<dbReference type="AlphaFoldDB" id="A0A091BTZ4"/>
<feature type="transmembrane region" description="Helical" evidence="3">
    <location>
        <begin position="307"/>
        <end position="326"/>
    </location>
</feature>
<dbReference type="SMART" id="SM00267">
    <property type="entry name" value="GGDEF"/>
    <property type="match status" value="1"/>
</dbReference>
<organism evidence="6 7">
    <name type="scientific">Arenimonas metalli CF5-1</name>
    <dbReference type="NCBI Taxonomy" id="1384056"/>
    <lineage>
        <taxon>Bacteria</taxon>
        <taxon>Pseudomonadati</taxon>
        <taxon>Pseudomonadota</taxon>
        <taxon>Gammaproteobacteria</taxon>
        <taxon>Lysobacterales</taxon>
        <taxon>Lysobacteraceae</taxon>
        <taxon>Arenimonas</taxon>
    </lineage>
</organism>
<name>A0A091BTZ4_9GAMM</name>
<dbReference type="EMBL" id="AVCK01000006">
    <property type="protein sequence ID" value="KFN47805.1"/>
    <property type="molecule type" value="Genomic_DNA"/>
</dbReference>
<evidence type="ECO:0000256" key="1">
    <source>
        <dbReference type="ARBA" id="ARBA00012528"/>
    </source>
</evidence>
<dbReference type="eggNOG" id="COG3706">
    <property type="taxonomic scope" value="Bacteria"/>
</dbReference>
<dbReference type="Pfam" id="PF07696">
    <property type="entry name" value="7TMR-DISMED2"/>
    <property type="match status" value="1"/>
</dbReference>
<gene>
    <name evidence="6" type="ORF">N787_07640</name>
</gene>
<dbReference type="PROSITE" id="PS50887">
    <property type="entry name" value="GGDEF"/>
    <property type="match status" value="1"/>
</dbReference>
<evidence type="ECO:0000256" key="2">
    <source>
        <dbReference type="ARBA" id="ARBA00034247"/>
    </source>
</evidence>
<feature type="domain" description="GGDEF" evidence="5">
    <location>
        <begin position="602"/>
        <end position="731"/>
    </location>
</feature>
<dbReference type="GO" id="GO:0005886">
    <property type="term" value="C:plasma membrane"/>
    <property type="evidence" value="ECO:0007669"/>
    <property type="project" value="TreeGrafter"/>
</dbReference>
<dbReference type="OrthoDB" id="9803824at2"/>
<feature type="signal peptide" evidence="4">
    <location>
        <begin position="1"/>
        <end position="29"/>
    </location>
</feature>
<feature type="chain" id="PRO_5001871573" description="diguanylate cyclase" evidence="4">
    <location>
        <begin position="30"/>
        <end position="731"/>
    </location>
</feature>
<evidence type="ECO:0000313" key="7">
    <source>
        <dbReference type="Proteomes" id="UP000029393"/>
    </source>
</evidence>
<dbReference type="STRING" id="1384056.N787_07640"/>
<sequence length="731" mass="78368">MGSSSLRYLPAFLIASLLALWLSAAPARAAAPAPALDLAVMETPVGTTLDDILTGRAQPGFTPVLTPGFSFQARPDRDLWVRIRTELPEAGGTDWRLAIVRAPLDRIQLKLLPDARVVAEESFFHAAGDDNPWPANFLLPLPAELAGKSEFYLQLQGKVNGGLHLRLQDAATARASEAQARRFFRFTYGVLLLVAVLSLVRHVEDNRSGAPAVGGAALGIWLACLGINGHLYSLPELSLLADRGATVPQALLLLCAGPMVLATRYYSGLGKAAPGLVPWARGLGWGLVLLALWGMLGGVLTPLATQWLAWVGNGVALTACLVMLLMDSRSYRWAPLLTLLGAAVAVLLRVLADAQVLAPTLFNLYGWQPMLAATVALYLALPWIRARLQRWAIRKRAEAPEPTAAEKIQLARERLVESLQAGLKSAADGDLKWIAFRRLLDGLKPVLSQTSAAVVAMHFHGEDLMQVEPPSAEGRYRELLAQRTTLLKNLSRLRAPQQLGIDFDGPVGPLGQVQLAVIPLPIPKPGWGALLIERQADVTYSDAELALCAEFAAVAIMAGEEAAGAVKAQKSAETDPATGVLRVEALRQRLDKHMETARLKQTPLSLLCIQLDQAAALREGSGEVGATAGLRPVAELLLEEIEYGDVIGRSGPDGFLVLAPGRKLLQARDYAERLRAAISRLRIDPRIAPSLSVSVGVAQAGPDERDPAGILERAARAAQIANKNGGNQIFN</sequence>
<proteinExistence type="predicted"/>
<dbReference type="Gene3D" id="3.30.70.270">
    <property type="match status" value="1"/>
</dbReference>
<dbReference type="InterPro" id="IPR043128">
    <property type="entry name" value="Rev_trsase/Diguanyl_cyclase"/>
</dbReference>
<dbReference type="NCBIfam" id="TIGR00254">
    <property type="entry name" value="GGDEF"/>
    <property type="match status" value="1"/>
</dbReference>
<dbReference type="PATRIC" id="fig|1384056.3.peg.394"/>
<evidence type="ECO:0000313" key="6">
    <source>
        <dbReference type="EMBL" id="KFN47805.1"/>
    </source>
</evidence>
<evidence type="ECO:0000256" key="4">
    <source>
        <dbReference type="SAM" id="SignalP"/>
    </source>
</evidence>
<feature type="transmembrane region" description="Helical" evidence="3">
    <location>
        <begin position="333"/>
        <end position="352"/>
    </location>
</feature>
<keyword evidence="3" id="KW-1133">Transmembrane helix</keyword>